<protein>
    <submittedName>
        <fullName evidence="1">Uncharacterized protein</fullName>
    </submittedName>
</protein>
<name>A0AAE1TEB7_9FABA</name>
<comment type="caution">
    <text evidence="1">The sequence shown here is derived from an EMBL/GenBank/DDBJ whole genome shotgun (WGS) entry which is preliminary data.</text>
</comment>
<evidence type="ECO:0000313" key="2">
    <source>
        <dbReference type="Proteomes" id="UP001293593"/>
    </source>
</evidence>
<organism evidence="1 2">
    <name type="scientific">Acacia crassicarpa</name>
    <name type="common">northern wattle</name>
    <dbReference type="NCBI Taxonomy" id="499986"/>
    <lineage>
        <taxon>Eukaryota</taxon>
        <taxon>Viridiplantae</taxon>
        <taxon>Streptophyta</taxon>
        <taxon>Embryophyta</taxon>
        <taxon>Tracheophyta</taxon>
        <taxon>Spermatophyta</taxon>
        <taxon>Magnoliopsida</taxon>
        <taxon>eudicotyledons</taxon>
        <taxon>Gunneridae</taxon>
        <taxon>Pentapetalae</taxon>
        <taxon>rosids</taxon>
        <taxon>fabids</taxon>
        <taxon>Fabales</taxon>
        <taxon>Fabaceae</taxon>
        <taxon>Caesalpinioideae</taxon>
        <taxon>mimosoid clade</taxon>
        <taxon>Acacieae</taxon>
        <taxon>Acacia</taxon>
    </lineage>
</organism>
<proteinExistence type="predicted"/>
<dbReference type="AlphaFoldDB" id="A0AAE1TEB7"/>
<dbReference type="EMBL" id="JAWXYG010000002">
    <property type="protein sequence ID" value="KAK4281541.1"/>
    <property type="molecule type" value="Genomic_DNA"/>
</dbReference>
<evidence type="ECO:0000313" key="1">
    <source>
        <dbReference type="EMBL" id="KAK4281541.1"/>
    </source>
</evidence>
<reference evidence="1" key="1">
    <citation type="submission" date="2023-10" db="EMBL/GenBank/DDBJ databases">
        <title>Chromosome-level genome of the transformable northern wattle, Acacia crassicarpa.</title>
        <authorList>
            <person name="Massaro I."/>
            <person name="Sinha N.R."/>
            <person name="Poethig S."/>
            <person name="Leichty A.R."/>
        </authorList>
    </citation>
    <scope>NUCLEOTIDE SEQUENCE</scope>
    <source>
        <strain evidence="1">Acra3RX</strain>
        <tissue evidence="1">Leaf</tissue>
    </source>
</reference>
<dbReference type="Proteomes" id="UP001293593">
    <property type="component" value="Unassembled WGS sequence"/>
</dbReference>
<gene>
    <name evidence="1" type="ORF">QN277_013019</name>
</gene>
<accession>A0AAE1TEB7</accession>
<sequence>MVCNFPFLQTIQNSRFQSSYLTTGRRRHREESCLCASQQRSADESPVCKRGLGLWPMTSLRRRTLRCRFFHGIPVRVLERKVFLVYSSDLNRAYETFIRHWK</sequence>
<keyword evidence="2" id="KW-1185">Reference proteome</keyword>